<keyword evidence="6" id="KW-0862">Zinc</keyword>
<evidence type="ECO:0000313" key="14">
    <source>
        <dbReference type="Proteomes" id="UP000887564"/>
    </source>
</evidence>
<evidence type="ECO:0000256" key="4">
    <source>
        <dbReference type="ARBA" id="ARBA00022737"/>
    </source>
</evidence>
<dbReference type="Pfam" id="PF00096">
    <property type="entry name" value="zf-C2H2"/>
    <property type="match status" value="1"/>
</dbReference>
<dbReference type="PANTHER" id="PTHR24391">
    <property type="entry name" value="HISTONE H4 TRANSCRIPTION FACTOR-RELATED"/>
    <property type="match status" value="1"/>
</dbReference>
<evidence type="ECO:0000256" key="1">
    <source>
        <dbReference type="ARBA" id="ARBA00004123"/>
    </source>
</evidence>
<keyword evidence="3" id="KW-0479">Metal-binding</keyword>
<evidence type="ECO:0000256" key="12">
    <source>
        <dbReference type="SAM" id="MobiDB-lite"/>
    </source>
</evidence>
<keyword evidence="10" id="KW-0539">Nucleus</keyword>
<dbReference type="GO" id="GO:0045892">
    <property type="term" value="P:negative regulation of DNA-templated transcription"/>
    <property type="evidence" value="ECO:0007669"/>
    <property type="project" value="UniProtKB-ARBA"/>
</dbReference>
<dbReference type="PROSITE" id="PS00028">
    <property type="entry name" value="ZINC_FINGER_C2H2_1"/>
    <property type="match status" value="1"/>
</dbReference>
<keyword evidence="9" id="KW-0804">Transcription</keyword>
<feature type="region of interest" description="Disordered" evidence="12">
    <location>
        <begin position="87"/>
        <end position="109"/>
    </location>
</feature>
<evidence type="ECO:0000256" key="8">
    <source>
        <dbReference type="ARBA" id="ARBA00023125"/>
    </source>
</evidence>
<evidence type="ECO:0000259" key="13">
    <source>
        <dbReference type="PROSITE" id="PS50157"/>
    </source>
</evidence>
<dbReference type="SUPFAM" id="SSF57667">
    <property type="entry name" value="beta-beta-alpha zinc fingers"/>
    <property type="match status" value="1"/>
</dbReference>
<dbReference type="Gene3D" id="3.30.160.60">
    <property type="entry name" value="Classic Zinc Finger"/>
    <property type="match status" value="2"/>
</dbReference>
<dbReference type="GO" id="GO:0000978">
    <property type="term" value="F:RNA polymerase II cis-regulatory region sequence-specific DNA binding"/>
    <property type="evidence" value="ECO:0007669"/>
    <property type="project" value="TreeGrafter"/>
</dbReference>
<proteinExistence type="inferred from homology"/>
<evidence type="ECO:0000256" key="5">
    <source>
        <dbReference type="ARBA" id="ARBA00022771"/>
    </source>
</evidence>
<evidence type="ECO:0000256" key="7">
    <source>
        <dbReference type="ARBA" id="ARBA00023015"/>
    </source>
</evidence>
<dbReference type="SMART" id="SM00355">
    <property type="entry name" value="ZnF_C2H2"/>
    <property type="match status" value="2"/>
</dbReference>
<keyword evidence="4" id="KW-0677">Repeat</keyword>
<dbReference type="InterPro" id="IPR036236">
    <property type="entry name" value="Znf_C2H2_sf"/>
</dbReference>
<keyword evidence="5 11" id="KW-0863">Zinc-finger</keyword>
<dbReference type="WBParaSite" id="PEQ_0001398501-mRNA-1">
    <property type="protein sequence ID" value="PEQ_0001398501-mRNA-1"/>
    <property type="gene ID" value="PEQ_0001398501"/>
</dbReference>
<evidence type="ECO:0000256" key="9">
    <source>
        <dbReference type="ARBA" id="ARBA00023163"/>
    </source>
</evidence>
<evidence type="ECO:0000256" key="3">
    <source>
        <dbReference type="ARBA" id="ARBA00022723"/>
    </source>
</evidence>
<dbReference type="GO" id="GO:0008270">
    <property type="term" value="F:zinc ion binding"/>
    <property type="evidence" value="ECO:0007669"/>
    <property type="project" value="UniProtKB-KW"/>
</dbReference>
<comment type="subcellular location">
    <subcellularLocation>
        <location evidence="1">Nucleus</location>
    </subcellularLocation>
</comment>
<dbReference type="FunFam" id="3.30.160.60:FF:000013">
    <property type="entry name" value="Putative zinc finger E-box-binding homeobox 2"/>
    <property type="match status" value="1"/>
</dbReference>
<dbReference type="InterPro" id="IPR051574">
    <property type="entry name" value="ZnF_E-box_Homeobox"/>
</dbReference>
<evidence type="ECO:0000256" key="11">
    <source>
        <dbReference type="PROSITE-ProRule" id="PRU00042"/>
    </source>
</evidence>
<dbReference type="PROSITE" id="PS50157">
    <property type="entry name" value="ZINC_FINGER_C2H2_2"/>
    <property type="match status" value="2"/>
</dbReference>
<dbReference type="GO" id="GO:0005634">
    <property type="term" value="C:nucleus"/>
    <property type="evidence" value="ECO:0007669"/>
    <property type="project" value="UniProtKB-SubCell"/>
</dbReference>
<keyword evidence="7" id="KW-0805">Transcription regulation</keyword>
<evidence type="ECO:0000313" key="15">
    <source>
        <dbReference type="WBParaSite" id="PEQ_0001398501-mRNA-1"/>
    </source>
</evidence>
<feature type="domain" description="C2H2-type" evidence="13">
    <location>
        <begin position="170"/>
        <end position="197"/>
    </location>
</feature>
<reference evidence="15" key="1">
    <citation type="submission" date="2022-11" db="UniProtKB">
        <authorList>
            <consortium name="WormBaseParasite"/>
        </authorList>
    </citation>
    <scope>IDENTIFICATION</scope>
</reference>
<name>A0A914S5C1_PAREQ</name>
<keyword evidence="8" id="KW-0238">DNA-binding</keyword>
<dbReference type="AlphaFoldDB" id="A0A914S5C1"/>
<feature type="domain" description="C2H2-type" evidence="13">
    <location>
        <begin position="198"/>
        <end position="226"/>
    </location>
</feature>
<comment type="similarity">
    <text evidence="2">Belongs to the krueppel C2H2-type zinc-finger protein family.</text>
</comment>
<dbReference type="InterPro" id="IPR013087">
    <property type="entry name" value="Znf_C2H2_type"/>
</dbReference>
<sequence length="229" mass="26235">MFCRFGFKTHARKSDVVIVWEQRVIVMHVQDGAASKFIRISACDKGRDACVYVINDTDEHENAANAVKNEFVEENCTDSPLDLSVKDSATPRSDVASPAAASHCSTQDEQEPAWSAVNLLDDRTEPFLFVIHNGAYKAYYFIKVKLFQQGDDLDDGASDMSSTEKRQRPYKCDVCDKAFKHKHHLTEHKRLHSGEKPFQCDKCLKRFSHSGSYSQHMNHRYSYCKPYRE</sequence>
<evidence type="ECO:0000256" key="10">
    <source>
        <dbReference type="ARBA" id="ARBA00023242"/>
    </source>
</evidence>
<dbReference type="PANTHER" id="PTHR24391:SF27">
    <property type="entry name" value="ZINC FINGER PROTEIN 1"/>
    <property type="match status" value="1"/>
</dbReference>
<dbReference type="Proteomes" id="UP000887564">
    <property type="component" value="Unplaced"/>
</dbReference>
<organism evidence="14 15">
    <name type="scientific">Parascaris equorum</name>
    <name type="common">Equine roundworm</name>
    <dbReference type="NCBI Taxonomy" id="6256"/>
    <lineage>
        <taxon>Eukaryota</taxon>
        <taxon>Metazoa</taxon>
        <taxon>Ecdysozoa</taxon>
        <taxon>Nematoda</taxon>
        <taxon>Chromadorea</taxon>
        <taxon>Rhabditida</taxon>
        <taxon>Spirurina</taxon>
        <taxon>Ascaridomorpha</taxon>
        <taxon>Ascaridoidea</taxon>
        <taxon>Ascarididae</taxon>
        <taxon>Parascaris</taxon>
    </lineage>
</organism>
<dbReference type="FunFam" id="3.30.160.60:FF:000070">
    <property type="entry name" value="zinc finger protein 689 isoform X1"/>
    <property type="match status" value="1"/>
</dbReference>
<keyword evidence="14" id="KW-1185">Reference proteome</keyword>
<evidence type="ECO:0000256" key="6">
    <source>
        <dbReference type="ARBA" id="ARBA00022833"/>
    </source>
</evidence>
<accession>A0A914S5C1</accession>
<protein>
    <submittedName>
        <fullName evidence="15">C2H2-type domain-containing protein</fullName>
    </submittedName>
</protein>
<evidence type="ECO:0000256" key="2">
    <source>
        <dbReference type="ARBA" id="ARBA00006991"/>
    </source>
</evidence>
<dbReference type="GO" id="GO:0000981">
    <property type="term" value="F:DNA-binding transcription factor activity, RNA polymerase II-specific"/>
    <property type="evidence" value="ECO:0007669"/>
    <property type="project" value="TreeGrafter"/>
</dbReference>